<dbReference type="InterPro" id="IPR003593">
    <property type="entry name" value="AAA+_ATPase"/>
</dbReference>
<sequence length="326" mass="36236">MAKTILEVLNLKQHYALRGGLFTKTQYVYAVDGVSFAVKAGETLGLVGESGCGKSSLGRSLLKLHEPTSGQIIYRGQDITHFTQKQMVSLRKEMQIIFQDPMESLNSRHTVGSILEEPFEIHNIGTKQERKQKVRDLLVKVGLPESAESRYPHEFSGGQRQRIGIARAIALNPKLIICDEAVSALDVSVQSQIINLLLELQKTMNLALVFIAHDLSVVRHISDNIAVMYLGKVVEMSDTQSLFANPQHPYTRALISAIPLPDPKLRGKRELLKGDVPSPISPPEGCHFASRCRFSTPECLEHYPDLKVRSSNHSVACHLEVERIAV</sequence>
<dbReference type="InterPro" id="IPR013563">
    <property type="entry name" value="Oligopep_ABC_C"/>
</dbReference>
<keyword evidence="3" id="KW-0547">Nucleotide-binding</keyword>
<dbReference type="GO" id="GO:0015833">
    <property type="term" value="P:peptide transport"/>
    <property type="evidence" value="ECO:0007669"/>
    <property type="project" value="InterPro"/>
</dbReference>
<dbReference type="Gene3D" id="3.40.50.300">
    <property type="entry name" value="P-loop containing nucleotide triphosphate hydrolases"/>
    <property type="match status" value="1"/>
</dbReference>
<dbReference type="AlphaFoldDB" id="A0A1E5D4D0"/>
<feature type="domain" description="ABC transporter" evidence="5">
    <location>
        <begin position="6"/>
        <end position="255"/>
    </location>
</feature>
<comment type="caution">
    <text evidence="6">The sequence shown here is derived from an EMBL/GenBank/DDBJ whole genome shotgun (WGS) entry which is preliminary data.</text>
</comment>
<dbReference type="GO" id="GO:0055085">
    <property type="term" value="P:transmembrane transport"/>
    <property type="evidence" value="ECO:0007669"/>
    <property type="project" value="UniProtKB-ARBA"/>
</dbReference>
<reference evidence="6 7" key="1">
    <citation type="journal article" date="2012" name="Science">
        <title>Ecological populations of bacteria act as socially cohesive units of antibiotic production and resistance.</title>
        <authorList>
            <person name="Cordero O.X."/>
            <person name="Wildschutte H."/>
            <person name="Kirkup B."/>
            <person name="Proehl S."/>
            <person name="Ngo L."/>
            <person name="Hussain F."/>
            <person name="Le Roux F."/>
            <person name="Mincer T."/>
            <person name="Polz M.F."/>
        </authorList>
    </citation>
    <scope>NUCLEOTIDE SEQUENCE [LARGE SCALE GENOMIC DNA]</scope>
    <source>
        <strain evidence="6 7">FF-238</strain>
    </source>
</reference>
<name>A0A1E5D4D0_9VIBR</name>
<keyword evidence="4" id="KW-0067">ATP-binding</keyword>
<proteinExistence type="inferred from homology"/>
<evidence type="ECO:0000256" key="1">
    <source>
        <dbReference type="ARBA" id="ARBA00005417"/>
    </source>
</evidence>
<evidence type="ECO:0000256" key="3">
    <source>
        <dbReference type="ARBA" id="ARBA00022741"/>
    </source>
</evidence>
<dbReference type="PROSITE" id="PS50893">
    <property type="entry name" value="ABC_TRANSPORTER_2"/>
    <property type="match status" value="1"/>
</dbReference>
<dbReference type="FunFam" id="3.40.50.300:FF:000016">
    <property type="entry name" value="Oligopeptide ABC transporter ATP-binding component"/>
    <property type="match status" value="1"/>
</dbReference>
<dbReference type="InterPro" id="IPR027417">
    <property type="entry name" value="P-loop_NTPase"/>
</dbReference>
<evidence type="ECO:0000256" key="2">
    <source>
        <dbReference type="ARBA" id="ARBA00022448"/>
    </source>
</evidence>
<keyword evidence="7" id="KW-1185">Reference proteome</keyword>
<dbReference type="InterPro" id="IPR003439">
    <property type="entry name" value="ABC_transporter-like_ATP-bd"/>
</dbReference>
<dbReference type="RefSeq" id="WP_017051855.1">
    <property type="nucleotide sequence ID" value="NZ_AJYW02000048.1"/>
</dbReference>
<protein>
    <submittedName>
        <fullName evidence="6">Peptide ABC transporter substrate-binding protein</fullName>
    </submittedName>
</protein>
<dbReference type="EMBL" id="AJYW02000048">
    <property type="protein sequence ID" value="OEE78433.1"/>
    <property type="molecule type" value="Genomic_DNA"/>
</dbReference>
<dbReference type="NCBIfam" id="NF008453">
    <property type="entry name" value="PRK11308.1"/>
    <property type="match status" value="1"/>
</dbReference>
<dbReference type="PROSITE" id="PS00211">
    <property type="entry name" value="ABC_TRANSPORTER_1"/>
    <property type="match status" value="1"/>
</dbReference>
<evidence type="ECO:0000313" key="6">
    <source>
        <dbReference type="EMBL" id="OEE78433.1"/>
    </source>
</evidence>
<keyword evidence="2" id="KW-0813">Transport</keyword>
<accession>A0A1E5D4D0</accession>
<comment type="similarity">
    <text evidence="1">Belongs to the ABC transporter superfamily.</text>
</comment>
<dbReference type="Pfam" id="PF08352">
    <property type="entry name" value="oligo_HPY"/>
    <property type="match status" value="1"/>
</dbReference>
<evidence type="ECO:0000256" key="4">
    <source>
        <dbReference type="ARBA" id="ARBA00022840"/>
    </source>
</evidence>
<dbReference type="NCBIfam" id="TIGR01727">
    <property type="entry name" value="oligo_HPY"/>
    <property type="match status" value="1"/>
</dbReference>
<evidence type="ECO:0000259" key="5">
    <source>
        <dbReference type="PROSITE" id="PS50893"/>
    </source>
</evidence>
<dbReference type="SUPFAM" id="SSF52540">
    <property type="entry name" value="P-loop containing nucleoside triphosphate hydrolases"/>
    <property type="match status" value="1"/>
</dbReference>
<dbReference type="PANTHER" id="PTHR43776">
    <property type="entry name" value="TRANSPORT ATP-BINDING PROTEIN"/>
    <property type="match status" value="1"/>
</dbReference>
<dbReference type="CDD" id="cd03257">
    <property type="entry name" value="ABC_NikE_OppD_transporters"/>
    <property type="match status" value="1"/>
</dbReference>
<dbReference type="InterPro" id="IPR017871">
    <property type="entry name" value="ABC_transporter-like_CS"/>
</dbReference>
<dbReference type="SMART" id="SM00382">
    <property type="entry name" value="AAA"/>
    <property type="match status" value="1"/>
</dbReference>
<dbReference type="InterPro" id="IPR050319">
    <property type="entry name" value="ABC_transp_ATP-bind"/>
</dbReference>
<organism evidence="6 7">
    <name type="scientific">Vibrio genomosp. F6 str. FF-238</name>
    <dbReference type="NCBI Taxonomy" id="1191298"/>
    <lineage>
        <taxon>Bacteria</taxon>
        <taxon>Pseudomonadati</taxon>
        <taxon>Pseudomonadota</taxon>
        <taxon>Gammaproteobacteria</taxon>
        <taxon>Vibrionales</taxon>
        <taxon>Vibrionaceae</taxon>
        <taxon>Vibrio</taxon>
    </lineage>
</organism>
<dbReference type="PANTHER" id="PTHR43776:SF7">
    <property type="entry name" value="D,D-DIPEPTIDE TRANSPORT ATP-BINDING PROTEIN DDPF-RELATED"/>
    <property type="match status" value="1"/>
</dbReference>
<dbReference type="GO" id="GO:0016887">
    <property type="term" value="F:ATP hydrolysis activity"/>
    <property type="evidence" value="ECO:0007669"/>
    <property type="project" value="InterPro"/>
</dbReference>
<dbReference type="Proteomes" id="UP000094165">
    <property type="component" value="Unassembled WGS sequence"/>
</dbReference>
<gene>
    <name evidence="6" type="ORF">A130_13210</name>
</gene>
<dbReference type="Pfam" id="PF00005">
    <property type="entry name" value="ABC_tran"/>
    <property type="match status" value="1"/>
</dbReference>
<evidence type="ECO:0000313" key="7">
    <source>
        <dbReference type="Proteomes" id="UP000094165"/>
    </source>
</evidence>
<dbReference type="GO" id="GO:0005524">
    <property type="term" value="F:ATP binding"/>
    <property type="evidence" value="ECO:0007669"/>
    <property type="project" value="UniProtKB-KW"/>
</dbReference>